<reference evidence="5" key="1">
    <citation type="submission" date="2015-12" db="EMBL/GenBank/DDBJ databases">
        <title>Update maize B73 reference genome by single molecule sequencing technologies.</title>
        <authorList>
            <consortium name="Maize Genome Sequencing Project"/>
            <person name="Ware D."/>
        </authorList>
    </citation>
    <scope>NUCLEOTIDE SEQUENCE</scope>
    <source>
        <tissue evidence="5">Seedling</tissue>
    </source>
</reference>
<dbReference type="STRING" id="4577.A0A1D6NVF0"/>
<gene>
    <name evidence="5" type="ORF">ZEAMMB73_Zm00001d045350</name>
</gene>
<evidence type="ECO:0000313" key="5">
    <source>
        <dbReference type="EMBL" id="AQL02103.1"/>
    </source>
</evidence>
<dbReference type="SMR" id="A0A1D6NVF0"/>
<evidence type="ECO:0000256" key="2">
    <source>
        <dbReference type="ARBA" id="ARBA00007103"/>
    </source>
</evidence>
<dbReference type="ExpressionAtlas" id="A0A1D6NVF0">
    <property type="expression patterns" value="baseline"/>
</dbReference>
<evidence type="ECO:0000259" key="4">
    <source>
        <dbReference type="Pfam" id="PF00291"/>
    </source>
</evidence>
<proteinExistence type="inferred from homology"/>
<dbReference type="GO" id="GO:0006534">
    <property type="term" value="P:cysteine metabolic process"/>
    <property type="evidence" value="ECO:0007669"/>
    <property type="project" value="UniProtKB-ARBA"/>
</dbReference>
<comment type="cofactor">
    <cofactor evidence="1">
        <name>pyridoxal 5'-phosphate</name>
        <dbReference type="ChEBI" id="CHEBI:597326"/>
    </cofactor>
</comment>
<organism evidence="5">
    <name type="scientific">Zea mays</name>
    <name type="common">Maize</name>
    <dbReference type="NCBI Taxonomy" id="4577"/>
    <lineage>
        <taxon>Eukaryota</taxon>
        <taxon>Viridiplantae</taxon>
        <taxon>Streptophyta</taxon>
        <taxon>Embryophyta</taxon>
        <taxon>Tracheophyta</taxon>
        <taxon>Spermatophyta</taxon>
        <taxon>Magnoliopsida</taxon>
        <taxon>Liliopsida</taxon>
        <taxon>Poales</taxon>
        <taxon>Poaceae</taxon>
        <taxon>PACMAD clade</taxon>
        <taxon>Panicoideae</taxon>
        <taxon>Andropogonodae</taxon>
        <taxon>Andropogoneae</taxon>
        <taxon>Tripsacinae</taxon>
        <taxon>Zea</taxon>
    </lineage>
</organism>
<dbReference type="FunFam" id="3.40.50.1100:FF:000003">
    <property type="entry name" value="Cystathionine beta-synthase"/>
    <property type="match status" value="1"/>
</dbReference>
<dbReference type="InterPro" id="IPR036052">
    <property type="entry name" value="TrpB-like_PALP_sf"/>
</dbReference>
<dbReference type="InterPro" id="IPR001926">
    <property type="entry name" value="TrpB-like_PALP"/>
</dbReference>
<dbReference type="GO" id="GO:0009069">
    <property type="term" value="P:serine family amino acid metabolic process"/>
    <property type="evidence" value="ECO:0007669"/>
    <property type="project" value="UniProtKB-ARBA"/>
</dbReference>
<dbReference type="InterPro" id="IPR050214">
    <property type="entry name" value="Cys_Synth/Cystath_Beta-Synth"/>
</dbReference>
<dbReference type="Pfam" id="PF00291">
    <property type="entry name" value="PALP"/>
    <property type="match status" value="1"/>
</dbReference>
<sequence length="210" mass="22884">MEAGAGRRGIPSLLKPPAARADESGGATSPQQEHIASDITQLVGWTPLVELKRIAQKDNVDARVVGKLECYQPLCSVKDRSALRMIEDAEERGLISPGATTLVEPTSGNMGIALAYIALARGYRFVAVMPAEYSLDKQILLRYLGADLVLTGKEVKILRLASRDSSTSWSSSGKKYPTRMFLTSSQTRRTLKRTLDGLVVPIFAQEHLIS</sequence>
<evidence type="ECO:0000256" key="3">
    <source>
        <dbReference type="ARBA" id="ARBA00022898"/>
    </source>
</evidence>
<name>A0A1D6NVF0_MAIZE</name>
<dbReference type="AlphaFoldDB" id="A0A1D6NVF0"/>
<dbReference type="SUPFAM" id="SSF53686">
    <property type="entry name" value="Tryptophan synthase beta subunit-like PLP-dependent enzymes"/>
    <property type="match status" value="1"/>
</dbReference>
<comment type="similarity">
    <text evidence="2">Belongs to the cysteine synthase/cystathionine beta-synthase family.</text>
</comment>
<protein>
    <submittedName>
        <fullName evidence="5">Pyridoxal-5'-phosphate-dependent enzyme family protein</fullName>
    </submittedName>
</protein>
<evidence type="ECO:0000256" key="1">
    <source>
        <dbReference type="ARBA" id="ARBA00001933"/>
    </source>
</evidence>
<dbReference type="PANTHER" id="PTHR10314">
    <property type="entry name" value="CYSTATHIONINE BETA-SYNTHASE"/>
    <property type="match status" value="1"/>
</dbReference>
<accession>A0A1D6NVF0</accession>
<feature type="domain" description="Tryptophan synthase beta chain-like PALP" evidence="4">
    <location>
        <begin position="39"/>
        <end position="155"/>
    </location>
</feature>
<dbReference type="Gene3D" id="3.40.50.1100">
    <property type="match status" value="2"/>
</dbReference>
<keyword evidence="3" id="KW-0663">Pyridoxal phosphate</keyword>
<dbReference type="GO" id="GO:0044272">
    <property type="term" value="P:sulfur compound biosynthetic process"/>
    <property type="evidence" value="ECO:0007669"/>
    <property type="project" value="UniProtKB-ARBA"/>
</dbReference>
<dbReference type="EMBL" id="CM000785">
    <property type="protein sequence ID" value="AQL02103.1"/>
    <property type="molecule type" value="Genomic_DNA"/>
</dbReference>